<organism evidence="1 2">
    <name type="scientific">Kriegella aquimaris</name>
    <dbReference type="NCBI Taxonomy" id="192904"/>
    <lineage>
        <taxon>Bacteria</taxon>
        <taxon>Pseudomonadati</taxon>
        <taxon>Bacteroidota</taxon>
        <taxon>Flavobacteriia</taxon>
        <taxon>Flavobacteriales</taxon>
        <taxon>Flavobacteriaceae</taxon>
        <taxon>Kriegella</taxon>
    </lineage>
</organism>
<sequence length="68" mass="7703">MKKCVVMFILFIAALVITIYIEPEANNSKGQDLAVHEKVHIKDLVEQKAVSTDFEQQQVSSYVHVVDN</sequence>
<gene>
    <name evidence="1" type="ORF">SAMN04488514_105201</name>
</gene>
<reference evidence="1 2" key="1">
    <citation type="submission" date="2016-10" db="EMBL/GenBank/DDBJ databases">
        <authorList>
            <person name="de Groot N.N."/>
        </authorList>
    </citation>
    <scope>NUCLEOTIDE SEQUENCE [LARGE SCALE GENOMIC DNA]</scope>
    <source>
        <strain evidence="1 2">DSM 19886</strain>
    </source>
</reference>
<dbReference type="AlphaFoldDB" id="A0A1G9QTP6"/>
<proteinExistence type="predicted"/>
<name>A0A1G9QTP6_9FLAO</name>
<accession>A0A1G9QTP6</accession>
<keyword evidence="2" id="KW-1185">Reference proteome</keyword>
<evidence type="ECO:0000313" key="1">
    <source>
        <dbReference type="EMBL" id="SDM14343.1"/>
    </source>
</evidence>
<evidence type="ECO:0000313" key="2">
    <source>
        <dbReference type="Proteomes" id="UP000199440"/>
    </source>
</evidence>
<dbReference type="RefSeq" id="WP_089889483.1">
    <property type="nucleotide sequence ID" value="NZ_FNGV01000005.1"/>
</dbReference>
<protein>
    <submittedName>
        <fullName evidence="1">Uncharacterized protein</fullName>
    </submittedName>
</protein>
<dbReference type="Proteomes" id="UP000199440">
    <property type="component" value="Unassembled WGS sequence"/>
</dbReference>
<dbReference type="EMBL" id="FNGV01000005">
    <property type="protein sequence ID" value="SDM14343.1"/>
    <property type="molecule type" value="Genomic_DNA"/>
</dbReference>